<organism evidence="3 4">
    <name type="scientific">Reticulomyxa filosa</name>
    <dbReference type="NCBI Taxonomy" id="46433"/>
    <lineage>
        <taxon>Eukaryota</taxon>
        <taxon>Sar</taxon>
        <taxon>Rhizaria</taxon>
        <taxon>Retaria</taxon>
        <taxon>Foraminifera</taxon>
        <taxon>Monothalamids</taxon>
        <taxon>Reticulomyxidae</taxon>
        <taxon>Reticulomyxa</taxon>
    </lineage>
</organism>
<keyword evidence="4" id="KW-1185">Reference proteome</keyword>
<feature type="transmembrane region" description="Helical" evidence="2">
    <location>
        <begin position="12"/>
        <end position="29"/>
    </location>
</feature>
<gene>
    <name evidence="3" type="ORF">RFI_21555</name>
</gene>
<reference evidence="3 4" key="1">
    <citation type="journal article" date="2013" name="Curr. Biol.">
        <title>The Genome of the Foraminiferan Reticulomyxa filosa.</title>
        <authorList>
            <person name="Glockner G."/>
            <person name="Hulsmann N."/>
            <person name="Schleicher M."/>
            <person name="Noegel A.A."/>
            <person name="Eichinger L."/>
            <person name="Gallinger C."/>
            <person name="Pawlowski J."/>
            <person name="Sierra R."/>
            <person name="Euteneuer U."/>
            <person name="Pillet L."/>
            <person name="Moustafa A."/>
            <person name="Platzer M."/>
            <person name="Groth M."/>
            <person name="Szafranski K."/>
            <person name="Schliwa M."/>
        </authorList>
    </citation>
    <scope>NUCLEOTIDE SEQUENCE [LARGE SCALE GENOMIC DNA]</scope>
</reference>
<proteinExistence type="predicted"/>
<dbReference type="Proteomes" id="UP000023152">
    <property type="component" value="Unassembled WGS sequence"/>
</dbReference>
<feature type="non-terminal residue" evidence="3">
    <location>
        <position position="1"/>
    </location>
</feature>
<evidence type="ECO:0000256" key="2">
    <source>
        <dbReference type="SAM" id="Phobius"/>
    </source>
</evidence>
<dbReference type="EMBL" id="ASPP01018785">
    <property type="protein sequence ID" value="ETO15810.1"/>
    <property type="molecule type" value="Genomic_DNA"/>
</dbReference>
<name>X6MRT6_RETFI</name>
<keyword evidence="2" id="KW-0812">Transmembrane</keyword>
<evidence type="ECO:0000313" key="3">
    <source>
        <dbReference type="EMBL" id="ETO15810.1"/>
    </source>
</evidence>
<evidence type="ECO:0000313" key="4">
    <source>
        <dbReference type="Proteomes" id="UP000023152"/>
    </source>
</evidence>
<feature type="transmembrane region" description="Helical" evidence="2">
    <location>
        <begin position="65"/>
        <end position="85"/>
    </location>
</feature>
<accession>X6MRT6</accession>
<keyword evidence="2" id="KW-1133">Transmembrane helix</keyword>
<sequence>KHHMDTNELIEMFLSFGSTAIIAVVVYWCEMYFLSILSSVTYVVLSGTSGLIVIAFSAVMMSYTFVTVSWIGYPLALFAIVWYAFEKVRHHKLVRAQILLQAKPKRSSSVPPPFRHDAYRTIDNSLPHSATAATSREHTPSHHHPKKLSQQQQQQHDVLQQAAINPMNQNDSYVNTGQDVYLDFSGDPARSSFITSERL</sequence>
<evidence type="ECO:0000256" key="1">
    <source>
        <dbReference type="SAM" id="MobiDB-lite"/>
    </source>
</evidence>
<dbReference type="AlphaFoldDB" id="X6MRT6"/>
<protein>
    <submittedName>
        <fullName evidence="3">Uncharacterized protein</fullName>
    </submittedName>
</protein>
<feature type="region of interest" description="Disordered" evidence="1">
    <location>
        <begin position="130"/>
        <end position="157"/>
    </location>
</feature>
<keyword evidence="2" id="KW-0472">Membrane</keyword>
<comment type="caution">
    <text evidence="3">The sequence shown here is derived from an EMBL/GenBank/DDBJ whole genome shotgun (WGS) entry which is preliminary data.</text>
</comment>
<feature type="transmembrane region" description="Helical" evidence="2">
    <location>
        <begin position="36"/>
        <end position="59"/>
    </location>
</feature>